<dbReference type="GO" id="GO:0036297">
    <property type="term" value="P:interstrand cross-link repair"/>
    <property type="evidence" value="ECO:0007669"/>
    <property type="project" value="InterPro"/>
</dbReference>
<evidence type="ECO:0000313" key="2">
    <source>
        <dbReference type="Ensembl" id="ENSDCDP00010046839.1"/>
    </source>
</evidence>
<dbReference type="PANTHER" id="PTHR28450">
    <property type="entry name" value="FANCONI ANEMIA GROUP B PROTEIN"/>
    <property type="match status" value="1"/>
</dbReference>
<organism evidence="2 3">
    <name type="scientific">Denticeps clupeoides</name>
    <name type="common">denticle herring</name>
    <dbReference type="NCBI Taxonomy" id="299321"/>
    <lineage>
        <taxon>Eukaryota</taxon>
        <taxon>Metazoa</taxon>
        <taxon>Chordata</taxon>
        <taxon>Craniata</taxon>
        <taxon>Vertebrata</taxon>
        <taxon>Euteleostomi</taxon>
        <taxon>Actinopterygii</taxon>
        <taxon>Neopterygii</taxon>
        <taxon>Teleostei</taxon>
        <taxon>Clupei</taxon>
        <taxon>Clupeiformes</taxon>
        <taxon>Denticipitoidei</taxon>
        <taxon>Denticipitidae</taxon>
        <taxon>Denticeps</taxon>
    </lineage>
</organism>
<dbReference type="Proteomes" id="UP000694580">
    <property type="component" value="Chromosome 9"/>
</dbReference>
<evidence type="ECO:0008006" key="4">
    <source>
        <dbReference type="Google" id="ProtNLM"/>
    </source>
</evidence>
<dbReference type="AlphaFoldDB" id="A0AAY4DNN5"/>
<dbReference type="PANTHER" id="PTHR28450:SF1">
    <property type="entry name" value="FANCONI ANEMIA GROUP B PROTEIN"/>
    <property type="match status" value="1"/>
</dbReference>
<name>A0AAY4DNN5_9TELE</name>
<dbReference type="GO" id="GO:1990414">
    <property type="term" value="P:replication-born double-strand break repair via sister chromatid exchange"/>
    <property type="evidence" value="ECO:0007669"/>
    <property type="project" value="TreeGrafter"/>
</dbReference>
<feature type="region of interest" description="Disordered" evidence="1">
    <location>
        <begin position="438"/>
        <end position="460"/>
    </location>
</feature>
<gene>
    <name evidence="2" type="primary">FANCB</name>
</gene>
<dbReference type="GO" id="GO:1905168">
    <property type="term" value="P:positive regulation of double-strand break repair via homologous recombination"/>
    <property type="evidence" value="ECO:0007669"/>
    <property type="project" value="TreeGrafter"/>
</dbReference>
<dbReference type="Ensembl" id="ENSDCDT00010057047.1">
    <property type="protein sequence ID" value="ENSDCDP00010046839.1"/>
    <property type="gene ID" value="ENSDCDG00010028505.1"/>
</dbReference>
<reference evidence="2" key="3">
    <citation type="submission" date="2025-09" db="UniProtKB">
        <authorList>
            <consortium name="Ensembl"/>
        </authorList>
    </citation>
    <scope>IDENTIFICATION</scope>
</reference>
<evidence type="ECO:0000313" key="3">
    <source>
        <dbReference type="Proteomes" id="UP000694580"/>
    </source>
</evidence>
<accession>A0AAY4DNN5</accession>
<dbReference type="GO" id="GO:2000042">
    <property type="term" value="P:negative regulation of double-strand break repair via homologous recombination"/>
    <property type="evidence" value="ECO:0007669"/>
    <property type="project" value="TreeGrafter"/>
</dbReference>
<reference evidence="2" key="2">
    <citation type="submission" date="2025-08" db="UniProtKB">
        <authorList>
            <consortium name="Ensembl"/>
        </authorList>
    </citation>
    <scope>IDENTIFICATION</scope>
</reference>
<keyword evidence="3" id="KW-1185">Reference proteome</keyword>
<protein>
    <recommendedName>
        <fullName evidence="4">Fanconi anemia group B protein</fullName>
    </recommendedName>
</protein>
<dbReference type="GO" id="GO:0043240">
    <property type="term" value="C:Fanconi anaemia nuclear complex"/>
    <property type="evidence" value="ECO:0007669"/>
    <property type="project" value="InterPro"/>
</dbReference>
<reference evidence="2 3" key="1">
    <citation type="submission" date="2020-06" db="EMBL/GenBank/DDBJ databases">
        <authorList>
            <consortium name="Wellcome Sanger Institute Data Sharing"/>
        </authorList>
    </citation>
    <scope>NUCLEOTIDE SEQUENCE [LARGE SCALE GENOMIC DNA]</scope>
</reference>
<feature type="compositionally biased region" description="Acidic residues" evidence="1">
    <location>
        <begin position="438"/>
        <end position="453"/>
    </location>
</feature>
<sequence>MHGHQRLIAFNNDLLLFTSRELKQEGKRKSQTELVCRRLSFVKDTNRFITRDAALPAVFESVSPSAAVAFCSAALDVRRRIVVPCVLLKQWERRLSSFQYTLLTLTGSGKAEVRVKFTSPYELRDDVTILQGPTVVWSHKNVVHYASSLADEVRCIPELLSVHYVGELPLAESKLIVLGSQRPTKEEQGGQSDVAGEGKMLGYFIDCGKVFDGTRILPSAYSSVVRCALVVSAEEVNNNLKTAVVAATSKKQLVLFENGVPTEICQLPHEEPESIEMVNTGNSGLVFVVLFKHGDVCAVWKDTFQVAASWTGVRSLHVDDFVGCGTDQMLLVFRDQSPDDCPLKEFLITDLCGITFSSENENHVVSGACDSAGEDFHLTIQALESRLQSGLTMLHDLQTDAELKERVLLQSTKALEDMVSGREHFVSKTEQEGLVSLLDEEEEEEEEQVEDASDEKMGSGGAPFHVEKVWQRVVEDHLIVGVLLSLLTEEGLAATPAVIQTRSTALRIPVAQSLSQPEPEVKRKRTDGAAGGNAALRLLLTAVTEVTPLLTPRGVKCLVMLHYVPKEASYGSSAGPAASRLLQCGRVSLSIQDVAQGLFQPRLLKSSQDLTDECREDLFSLLALWNSWCLQISSPEHTLCDVGGWLRQAMKCDAVEVDPQYLLSRAAGLPAAMLFCWKQSTPFKGVLDIHCRDRFTFLLFLHSLCGFLPASCQVQPFGKGERSANPGLDLSHSLETELVVLREGLSSLLSDDAEGRRERERSKRRLSPPVEMERYHQLIQAVLGTDHPLVAEAELHM</sequence>
<proteinExistence type="predicted"/>
<dbReference type="InterPro" id="IPR033333">
    <property type="entry name" value="FANCB"/>
</dbReference>
<dbReference type="GeneTree" id="ENSGT00390000009885"/>
<evidence type="ECO:0000256" key="1">
    <source>
        <dbReference type="SAM" id="MobiDB-lite"/>
    </source>
</evidence>